<organism evidence="4 5">
    <name type="scientific">Desmophyllum pertusum</name>
    <dbReference type="NCBI Taxonomy" id="174260"/>
    <lineage>
        <taxon>Eukaryota</taxon>
        <taxon>Metazoa</taxon>
        <taxon>Cnidaria</taxon>
        <taxon>Anthozoa</taxon>
        <taxon>Hexacorallia</taxon>
        <taxon>Scleractinia</taxon>
        <taxon>Caryophylliina</taxon>
        <taxon>Caryophylliidae</taxon>
        <taxon>Desmophyllum</taxon>
    </lineage>
</organism>
<keyword evidence="2" id="KW-0812">Transmembrane</keyword>
<comment type="similarity">
    <text evidence="1">Belongs to the apolipoprotein L family.</text>
</comment>
<evidence type="ECO:0000313" key="4">
    <source>
        <dbReference type="EMBL" id="KAJ7390040.1"/>
    </source>
</evidence>
<feature type="domain" description="Ricin B lectin" evidence="3">
    <location>
        <begin position="2"/>
        <end position="128"/>
    </location>
</feature>
<evidence type="ECO:0000256" key="2">
    <source>
        <dbReference type="SAM" id="Phobius"/>
    </source>
</evidence>
<name>A0A9W9ZZ40_9CNID</name>
<dbReference type="Proteomes" id="UP001163046">
    <property type="component" value="Unassembled WGS sequence"/>
</dbReference>
<evidence type="ECO:0000313" key="5">
    <source>
        <dbReference type="Proteomes" id="UP001163046"/>
    </source>
</evidence>
<dbReference type="Pfam" id="PF00652">
    <property type="entry name" value="Ricin_B_lectin"/>
    <property type="match status" value="1"/>
</dbReference>
<dbReference type="CDD" id="cd00161">
    <property type="entry name" value="beta-trefoil_Ricin-like"/>
    <property type="match status" value="1"/>
</dbReference>
<dbReference type="InterPro" id="IPR035992">
    <property type="entry name" value="Ricin_B-like_lectins"/>
</dbReference>
<dbReference type="AlphaFoldDB" id="A0A9W9ZZ40"/>
<evidence type="ECO:0000259" key="3">
    <source>
        <dbReference type="SMART" id="SM00458"/>
    </source>
</evidence>
<protein>
    <recommendedName>
        <fullName evidence="3">Ricin B lectin domain-containing protein</fullName>
    </recommendedName>
</protein>
<dbReference type="PANTHER" id="PTHR14096">
    <property type="entry name" value="APOLIPOPROTEIN L"/>
    <property type="match status" value="1"/>
</dbReference>
<dbReference type="GO" id="GO:0008289">
    <property type="term" value="F:lipid binding"/>
    <property type="evidence" value="ECO:0007669"/>
    <property type="project" value="InterPro"/>
</dbReference>
<dbReference type="EMBL" id="MU825421">
    <property type="protein sequence ID" value="KAJ7390040.1"/>
    <property type="molecule type" value="Genomic_DNA"/>
</dbReference>
<dbReference type="GO" id="GO:0006869">
    <property type="term" value="P:lipid transport"/>
    <property type="evidence" value="ECO:0007669"/>
    <property type="project" value="InterPro"/>
</dbReference>
<dbReference type="InterPro" id="IPR000772">
    <property type="entry name" value="Ricin_B_lectin"/>
</dbReference>
<sequence>MSQYFYIVSRLNGYVLDISASKKGSDVINYPQHGGANQLWKWGEGSRLVNKLGLVLDIKGADTEAGTHCIGWDANNGLNQKWRVEEGAIKSNLTENLVIDVAGSNVEPGAFIHMWDVNGTSAQKWSLVPEDAWDDFKLVQANPNPLTRAQFWKHLADNYLHVIVGYSIDDYEVKVHKAIENIDHCALKLDGVAKDTGIAETAGGSASVAGGGIAIAGLLLAPFTAGLSLGLTIAGTVISGAGTATTLTGNLINKYWDESEVKKVREITELVIRATLSLQDFLSEYIGKLKEAEEFLKTPEGEAVARNAYNVMELSKEAGSVAWNAHDIGNAVVTGVQSVEWAKQIKAFVNFIQADYYALNGARIGLAANAVAAPGVTIPILGRALVDAGTTGAKVLSGSLVIVGIAFGIWDIVGGAKKIKIGSELADEFRKSSKELKEEAAKLIKLCKELQ</sequence>
<reference evidence="4" key="1">
    <citation type="submission" date="2023-01" db="EMBL/GenBank/DDBJ databases">
        <title>Genome assembly of the deep-sea coral Lophelia pertusa.</title>
        <authorList>
            <person name="Herrera S."/>
            <person name="Cordes E."/>
        </authorList>
    </citation>
    <scope>NUCLEOTIDE SEQUENCE</scope>
    <source>
        <strain evidence="4">USNM1676648</strain>
        <tissue evidence="4">Polyp</tissue>
    </source>
</reference>
<accession>A0A9W9ZZ40</accession>
<proteinExistence type="inferred from homology"/>
<feature type="transmembrane region" description="Helical" evidence="2">
    <location>
        <begin position="395"/>
        <end position="413"/>
    </location>
</feature>
<gene>
    <name evidence="4" type="ORF">OS493_027565</name>
</gene>
<keyword evidence="2" id="KW-1133">Transmembrane helix</keyword>
<dbReference type="GO" id="GO:0016020">
    <property type="term" value="C:membrane"/>
    <property type="evidence" value="ECO:0007669"/>
    <property type="project" value="TreeGrafter"/>
</dbReference>
<dbReference type="GO" id="GO:0005576">
    <property type="term" value="C:extracellular region"/>
    <property type="evidence" value="ECO:0007669"/>
    <property type="project" value="InterPro"/>
</dbReference>
<dbReference type="PANTHER" id="PTHR14096:SF28">
    <property type="entry name" value="APOLIPOPROTEIN L, 1-RELATED"/>
    <property type="match status" value="1"/>
</dbReference>
<dbReference type="GO" id="GO:0042157">
    <property type="term" value="P:lipoprotein metabolic process"/>
    <property type="evidence" value="ECO:0007669"/>
    <property type="project" value="InterPro"/>
</dbReference>
<dbReference type="Gene3D" id="2.80.10.50">
    <property type="match status" value="1"/>
</dbReference>
<dbReference type="Pfam" id="PF05461">
    <property type="entry name" value="ApoL"/>
    <property type="match status" value="1"/>
</dbReference>
<dbReference type="OrthoDB" id="5989606at2759"/>
<dbReference type="InterPro" id="IPR008405">
    <property type="entry name" value="ApoL"/>
</dbReference>
<dbReference type="PROSITE" id="PS50231">
    <property type="entry name" value="RICIN_B_LECTIN"/>
    <property type="match status" value="1"/>
</dbReference>
<dbReference type="SMART" id="SM00458">
    <property type="entry name" value="RICIN"/>
    <property type="match status" value="1"/>
</dbReference>
<keyword evidence="5" id="KW-1185">Reference proteome</keyword>
<dbReference type="SUPFAM" id="SSF50370">
    <property type="entry name" value="Ricin B-like lectins"/>
    <property type="match status" value="1"/>
</dbReference>
<keyword evidence="2" id="KW-0472">Membrane</keyword>
<comment type="caution">
    <text evidence="4">The sequence shown here is derived from an EMBL/GenBank/DDBJ whole genome shotgun (WGS) entry which is preliminary data.</text>
</comment>
<evidence type="ECO:0000256" key="1">
    <source>
        <dbReference type="ARBA" id="ARBA00010090"/>
    </source>
</evidence>